<dbReference type="PANTHER" id="PTHR15549">
    <property type="entry name" value="PAIRED IMMUNOGLOBULIN-LIKE TYPE 2 RECEPTOR"/>
    <property type="match status" value="1"/>
</dbReference>
<comment type="subcellular location">
    <subcellularLocation>
        <location evidence="1">Membrane</location>
        <topology evidence="1">Single-pass membrane protein</topology>
    </subcellularLocation>
</comment>
<accession>K2RZ62</accession>
<keyword evidence="3 6" id="KW-1133">Transmembrane helix</keyword>
<feature type="transmembrane region" description="Helical" evidence="6">
    <location>
        <begin position="149"/>
        <end position="172"/>
    </location>
</feature>
<dbReference type="GO" id="GO:0071944">
    <property type="term" value="C:cell periphery"/>
    <property type="evidence" value="ECO:0007669"/>
    <property type="project" value="UniProtKB-ARBA"/>
</dbReference>
<gene>
    <name evidence="7" type="ORF">MPH_13183</name>
</gene>
<evidence type="ECO:0000256" key="2">
    <source>
        <dbReference type="ARBA" id="ARBA00022692"/>
    </source>
</evidence>
<dbReference type="InParanoid" id="K2RZ62"/>
<protein>
    <submittedName>
        <fullName evidence="7">Peptidase aspartic catalytic</fullName>
    </submittedName>
</protein>
<dbReference type="eggNOG" id="ENOG502RV5I">
    <property type="taxonomic scope" value="Eukaryota"/>
</dbReference>
<evidence type="ECO:0000256" key="4">
    <source>
        <dbReference type="ARBA" id="ARBA00023136"/>
    </source>
</evidence>
<dbReference type="GO" id="GO:0016020">
    <property type="term" value="C:membrane"/>
    <property type="evidence" value="ECO:0007669"/>
    <property type="project" value="UniProtKB-SubCell"/>
</dbReference>
<dbReference type="VEuPathDB" id="FungiDB:MPH_13183"/>
<dbReference type="STRING" id="1126212.K2RZ62"/>
<sequence>MWFPEDVCTAFEDAFGIQWDDENSIYLINDTQHATLLDQKAAVTMRIGANTTTSETVDIVLPYESLAMNASWPVYPNATRYFPLQRAVNDSQYTLGRAFLQNAYVIADYDHQNFSVHQALFPDSSATQNIVPIQSVTVTKQESGLSNGAIAGIAVGAVAVVAILALIFWLAYRRKKQRQEKEATAATEAAEAEAAEKTQNEMDSGRDGRPGDAGVGNKTELEADNARHEMQGSETVNAELYGAESRKYAEMDAQYTPVFEMPANEEVQLPELATPDNADTPRSRGQTSHAELEARHETRVAAIRDAEQQMLAEKR</sequence>
<proteinExistence type="predicted"/>
<dbReference type="PANTHER" id="PTHR15549:SF26">
    <property type="entry name" value="AXIAL BUDDING PATTERN PROTEIN 2-RELATED"/>
    <property type="match status" value="1"/>
</dbReference>
<evidence type="ECO:0000256" key="3">
    <source>
        <dbReference type="ARBA" id="ARBA00022989"/>
    </source>
</evidence>
<keyword evidence="2 6" id="KW-0812">Transmembrane</keyword>
<keyword evidence="4 6" id="KW-0472">Membrane</keyword>
<feature type="region of interest" description="Disordered" evidence="5">
    <location>
        <begin position="273"/>
        <end position="300"/>
    </location>
</feature>
<reference evidence="7 8" key="1">
    <citation type="journal article" date="2012" name="BMC Genomics">
        <title>Tools to kill: Genome of one of the most destructive plant pathogenic fungi Macrophomina phaseolina.</title>
        <authorList>
            <person name="Islam M.S."/>
            <person name="Haque M.S."/>
            <person name="Islam M.M."/>
            <person name="Emdad E.M."/>
            <person name="Halim A."/>
            <person name="Hossen Q.M.M."/>
            <person name="Hossain M.Z."/>
            <person name="Ahmed B."/>
            <person name="Rahim S."/>
            <person name="Rahman M.S."/>
            <person name="Alam M.M."/>
            <person name="Hou S."/>
            <person name="Wan X."/>
            <person name="Saito J.A."/>
            <person name="Alam M."/>
        </authorList>
    </citation>
    <scope>NUCLEOTIDE SEQUENCE [LARGE SCALE GENOMIC DNA]</scope>
    <source>
        <strain evidence="7 8">MS6</strain>
    </source>
</reference>
<dbReference type="SUPFAM" id="SSF50630">
    <property type="entry name" value="Acid proteases"/>
    <property type="match status" value="1"/>
</dbReference>
<evidence type="ECO:0000313" key="8">
    <source>
        <dbReference type="Proteomes" id="UP000007129"/>
    </source>
</evidence>
<comment type="caution">
    <text evidence="7">The sequence shown here is derived from an EMBL/GenBank/DDBJ whole genome shotgun (WGS) entry which is preliminary data.</text>
</comment>
<name>K2RZ62_MACPH</name>
<dbReference type="Gene3D" id="2.40.70.10">
    <property type="entry name" value="Acid Proteases"/>
    <property type="match status" value="1"/>
</dbReference>
<evidence type="ECO:0000313" key="7">
    <source>
        <dbReference type="EMBL" id="EKG09750.1"/>
    </source>
</evidence>
<feature type="compositionally biased region" description="Basic and acidic residues" evidence="5">
    <location>
        <begin position="290"/>
        <end position="300"/>
    </location>
</feature>
<feature type="compositionally biased region" description="Basic and acidic residues" evidence="5">
    <location>
        <begin position="194"/>
        <end position="210"/>
    </location>
</feature>
<dbReference type="InterPro" id="IPR051694">
    <property type="entry name" value="Immunoregulatory_rcpt-like"/>
</dbReference>
<dbReference type="HOGENOM" id="CLU_882998_0_0_1"/>
<evidence type="ECO:0000256" key="6">
    <source>
        <dbReference type="SAM" id="Phobius"/>
    </source>
</evidence>
<dbReference type="Proteomes" id="UP000007129">
    <property type="component" value="Unassembled WGS sequence"/>
</dbReference>
<feature type="region of interest" description="Disordered" evidence="5">
    <location>
        <begin position="183"/>
        <end position="218"/>
    </location>
</feature>
<dbReference type="InterPro" id="IPR021109">
    <property type="entry name" value="Peptidase_aspartic_dom_sf"/>
</dbReference>
<dbReference type="OrthoDB" id="4074350at2759"/>
<dbReference type="AlphaFoldDB" id="K2RZ62"/>
<dbReference type="EMBL" id="AHHD01000569">
    <property type="protein sequence ID" value="EKG09750.1"/>
    <property type="molecule type" value="Genomic_DNA"/>
</dbReference>
<organism evidence="7 8">
    <name type="scientific">Macrophomina phaseolina (strain MS6)</name>
    <name type="common">Charcoal rot fungus</name>
    <dbReference type="NCBI Taxonomy" id="1126212"/>
    <lineage>
        <taxon>Eukaryota</taxon>
        <taxon>Fungi</taxon>
        <taxon>Dikarya</taxon>
        <taxon>Ascomycota</taxon>
        <taxon>Pezizomycotina</taxon>
        <taxon>Dothideomycetes</taxon>
        <taxon>Dothideomycetes incertae sedis</taxon>
        <taxon>Botryosphaeriales</taxon>
        <taxon>Botryosphaeriaceae</taxon>
        <taxon>Macrophomina</taxon>
    </lineage>
</organism>
<evidence type="ECO:0000256" key="1">
    <source>
        <dbReference type="ARBA" id="ARBA00004167"/>
    </source>
</evidence>
<evidence type="ECO:0000256" key="5">
    <source>
        <dbReference type="SAM" id="MobiDB-lite"/>
    </source>
</evidence>